<protein>
    <submittedName>
        <fullName evidence="1">Uncharacterized protein</fullName>
    </submittedName>
</protein>
<dbReference type="HOGENOM" id="CLU_2977569_0_0_9"/>
<evidence type="ECO:0000313" key="1">
    <source>
        <dbReference type="EMBL" id="EFB74682.1"/>
    </source>
</evidence>
<comment type="caution">
    <text evidence="1">The sequence shown here is derived from an EMBL/GenBank/DDBJ whole genome shotgun (WGS) entry which is preliminary data.</text>
</comment>
<reference evidence="1" key="1">
    <citation type="submission" date="2009-12" db="EMBL/GenBank/DDBJ databases">
        <authorList>
            <person name="Weinstock G."/>
            <person name="Sodergren E."/>
            <person name="Clifton S."/>
            <person name="Fulton L."/>
            <person name="Fulton B."/>
            <person name="Courtney L."/>
            <person name="Fronick C."/>
            <person name="Harrison M."/>
            <person name="Strong C."/>
            <person name="Farmer C."/>
            <person name="Delahaunty K."/>
            <person name="Markovic C."/>
            <person name="Hall O."/>
            <person name="Minx P."/>
            <person name="Tomlinson C."/>
            <person name="Mitreva M."/>
            <person name="Nelson J."/>
            <person name="Hou S."/>
            <person name="Wollam A."/>
            <person name="Pepin K.H."/>
            <person name="Johnson M."/>
            <person name="Bhonagiri V."/>
            <person name="Nash W.E."/>
            <person name="Warren W."/>
            <person name="Chinwalla A."/>
            <person name="Mardis E.R."/>
            <person name="Wilson R.K."/>
        </authorList>
    </citation>
    <scope>NUCLEOTIDE SEQUENCE [LARGE SCALE GENOMIC DNA]</scope>
    <source>
        <strain evidence="1">DSM 15176</strain>
    </source>
</reference>
<gene>
    <name evidence="1" type="ORF">SUBVAR_06985</name>
</gene>
<keyword evidence="2" id="KW-1185">Reference proteome</keyword>
<proteinExistence type="predicted"/>
<dbReference type="AlphaFoldDB" id="D1PRF5"/>
<sequence>MYPARIRQDQQIVPSSNCFFPPAVEQFLPQISQITGALEKNPMFIPPFLIYILSRKGN</sequence>
<dbReference type="STRING" id="411471.SUBVAR_06985"/>
<name>D1PRF5_9FIRM</name>
<dbReference type="Proteomes" id="UP000003438">
    <property type="component" value="Unassembled WGS sequence"/>
</dbReference>
<dbReference type="EMBL" id="ACBY02000060">
    <property type="protein sequence ID" value="EFB74682.1"/>
    <property type="molecule type" value="Genomic_DNA"/>
</dbReference>
<organism evidence="1 2">
    <name type="scientific">Subdoligranulum variabile DSM 15176</name>
    <dbReference type="NCBI Taxonomy" id="411471"/>
    <lineage>
        <taxon>Bacteria</taxon>
        <taxon>Bacillati</taxon>
        <taxon>Bacillota</taxon>
        <taxon>Clostridia</taxon>
        <taxon>Eubacteriales</taxon>
        <taxon>Oscillospiraceae</taxon>
        <taxon>Subdoligranulum</taxon>
    </lineage>
</organism>
<accession>D1PRF5</accession>
<evidence type="ECO:0000313" key="2">
    <source>
        <dbReference type="Proteomes" id="UP000003438"/>
    </source>
</evidence>